<dbReference type="EMBL" id="FNBN01000002">
    <property type="protein sequence ID" value="SDF54537.1"/>
    <property type="molecule type" value="Genomic_DNA"/>
</dbReference>
<dbReference type="OrthoDB" id="673806at2"/>
<dbReference type="AlphaFoldDB" id="A0A1G7LYG4"/>
<organism evidence="1 2">
    <name type="scientific">Chitinophaga filiformis</name>
    <name type="common">Myxococcus filiformis</name>
    <name type="synonym">Flexibacter filiformis</name>
    <dbReference type="NCBI Taxonomy" id="104663"/>
    <lineage>
        <taxon>Bacteria</taxon>
        <taxon>Pseudomonadati</taxon>
        <taxon>Bacteroidota</taxon>
        <taxon>Chitinophagia</taxon>
        <taxon>Chitinophagales</taxon>
        <taxon>Chitinophagaceae</taxon>
        <taxon>Chitinophaga</taxon>
    </lineage>
</organism>
<dbReference type="RefSeq" id="WP_089830431.1">
    <property type="nucleotide sequence ID" value="NZ_FNBN01000002.1"/>
</dbReference>
<evidence type="ECO:0000313" key="2">
    <source>
        <dbReference type="Proteomes" id="UP000199045"/>
    </source>
</evidence>
<reference evidence="1 2" key="1">
    <citation type="submission" date="2016-10" db="EMBL/GenBank/DDBJ databases">
        <authorList>
            <person name="de Groot N.N."/>
        </authorList>
    </citation>
    <scope>NUCLEOTIDE SEQUENCE [LARGE SCALE GENOMIC DNA]</scope>
    <source>
        <strain evidence="1 2">DSM 527</strain>
    </source>
</reference>
<evidence type="ECO:0000313" key="1">
    <source>
        <dbReference type="EMBL" id="SDF54537.1"/>
    </source>
</evidence>
<sequence>MEFNYSPGGNFQQQNIEAIVSRINFQSEQNDLPSLKMELQNAMFVLSKLIDLVHDKRVGFPKWMRHIEVLAIKFVQHTSSVNHLATPLPLSLLEDGNKVSAFDRASLFVIARAQIEAFLTFYYLIILPESHPQGEFYDMVYELSGLCGRQDMPTKQKSSQEQKTLDAARIAVLRKGIENHPYFSTLDGDMKRKVKGKKPPARLFVGWEELIKQSHLNERFFVPRWKYYSGYAHSEFISSLQMQSIFKDHKFVMSDVCKTVEMALMAVCVVITELLNLIPILQDDYSSIWSEEQRISIYFYSKIALKPKLKISRNFTPTTAVN</sequence>
<dbReference type="Proteomes" id="UP000199045">
    <property type="component" value="Unassembled WGS sequence"/>
</dbReference>
<dbReference type="STRING" id="104663.SAMN04488121_102231"/>
<gene>
    <name evidence="1" type="ORF">SAMN04488121_102231</name>
</gene>
<protein>
    <submittedName>
        <fullName evidence="1">Uncharacterized protein</fullName>
    </submittedName>
</protein>
<proteinExistence type="predicted"/>
<name>A0A1G7LYG4_CHIFI</name>
<accession>A0A1G7LYG4</accession>